<dbReference type="GO" id="GO:0004497">
    <property type="term" value="F:monooxygenase activity"/>
    <property type="evidence" value="ECO:0007669"/>
    <property type="project" value="UniProtKB-KW"/>
</dbReference>
<dbReference type="SUPFAM" id="SSF48264">
    <property type="entry name" value="Cytochrome P450"/>
    <property type="match status" value="1"/>
</dbReference>
<dbReference type="InterPro" id="IPR017972">
    <property type="entry name" value="Cyt_P450_CS"/>
</dbReference>
<keyword evidence="3 6" id="KW-0479">Metal-binding</keyword>
<dbReference type="EMBL" id="JAULSW010000011">
    <property type="protein sequence ID" value="KAK3367579.1"/>
    <property type="molecule type" value="Genomic_DNA"/>
</dbReference>
<dbReference type="InterPro" id="IPR002403">
    <property type="entry name" value="Cyt_P450_E_grp-IV"/>
</dbReference>
<sequence>MLYHFFLNPLRDVTPLEPPVLKPSIPIIGHLIGLFRHHSHYLRILRDKVPSKPIVTLNLGTMKAYAVFDPQLQQYISRNKAAGSDQADAAAVLFGFDKKRVIDVIEGRDGVHAKSSSKQYMDAARAMLSGDSLRQMHERAMVYISGRLKALDKVNQADSLYDWLQDLMSVATSEAFFGEKNPYRQEGLVDDQWNFEGNMEFLALPNTVASIIARSAYHARARIHAALGRYYSAHDEEHGAAEVVRIRAVLLRQLGIADEDFAKHEMTIMHGGTTNTIPAAFWVITNIFLRPQLAEELRVEAQAFCESSLDKETGKPKPNKNKPVVSIPLHRIPYACPLLNSCFRETMRLSSQWFGWRTLTQDLELPSSITESRPYILRKGAQVLMPAGVTHRLPSVWGSNDPDVFNPRRFMNDDENNRKVSKEQKGNYLPWGGGSHLCPGRNFATGEILGLVVALVLGFHVDGLREENVRMRWARIWEAIAKPEPGADGGRVVIRRREGWEDLEWDFVY</sequence>
<feature type="binding site" description="axial binding residue" evidence="6">
    <location>
        <position position="438"/>
    </location>
    <ligand>
        <name>heme</name>
        <dbReference type="ChEBI" id="CHEBI:30413"/>
    </ligand>
    <ligandPart>
        <name>Fe</name>
        <dbReference type="ChEBI" id="CHEBI:18248"/>
    </ligandPart>
</feature>
<name>A0AAE0K097_9PEZI</name>
<comment type="cofactor">
    <cofactor evidence="1 6">
        <name>heme</name>
        <dbReference type="ChEBI" id="CHEBI:30413"/>
    </cofactor>
</comment>
<keyword evidence="9" id="KW-1185">Reference proteome</keyword>
<dbReference type="PANTHER" id="PTHR47582">
    <property type="entry name" value="P450, PUTATIVE (EUROFUNG)-RELATED"/>
    <property type="match status" value="1"/>
</dbReference>
<accession>A0AAE0K097</accession>
<dbReference type="Proteomes" id="UP001285441">
    <property type="component" value="Unassembled WGS sequence"/>
</dbReference>
<dbReference type="PRINTS" id="PR00465">
    <property type="entry name" value="EP450IV"/>
</dbReference>
<evidence type="ECO:0000256" key="1">
    <source>
        <dbReference type="ARBA" id="ARBA00001971"/>
    </source>
</evidence>
<keyword evidence="5 7" id="KW-0503">Monooxygenase</keyword>
<dbReference type="InterPro" id="IPR036396">
    <property type="entry name" value="Cyt_P450_sf"/>
</dbReference>
<comment type="caution">
    <text evidence="8">The sequence shown here is derived from an EMBL/GenBank/DDBJ whole genome shotgun (WGS) entry which is preliminary data.</text>
</comment>
<keyword evidence="6 7" id="KW-0349">Heme</keyword>
<dbReference type="InterPro" id="IPR001128">
    <property type="entry name" value="Cyt_P450"/>
</dbReference>
<gene>
    <name evidence="8" type="ORF">B0H63DRAFT_405245</name>
</gene>
<dbReference type="GO" id="GO:0005506">
    <property type="term" value="F:iron ion binding"/>
    <property type="evidence" value="ECO:0007669"/>
    <property type="project" value="InterPro"/>
</dbReference>
<reference evidence="8" key="2">
    <citation type="submission" date="2023-06" db="EMBL/GenBank/DDBJ databases">
        <authorList>
            <consortium name="Lawrence Berkeley National Laboratory"/>
            <person name="Haridas S."/>
            <person name="Hensen N."/>
            <person name="Bonometti L."/>
            <person name="Westerberg I."/>
            <person name="Brannstrom I.O."/>
            <person name="Guillou S."/>
            <person name="Cros-Aarteil S."/>
            <person name="Calhoun S."/>
            <person name="Kuo A."/>
            <person name="Mondo S."/>
            <person name="Pangilinan J."/>
            <person name="Riley R."/>
            <person name="LaButti K."/>
            <person name="Andreopoulos B."/>
            <person name="Lipzen A."/>
            <person name="Chen C."/>
            <person name="Yanf M."/>
            <person name="Daum C."/>
            <person name="Ng V."/>
            <person name="Clum A."/>
            <person name="Steindorff A."/>
            <person name="Ohm R."/>
            <person name="Martin F."/>
            <person name="Silar P."/>
            <person name="Natvig D."/>
            <person name="Lalanne C."/>
            <person name="Gautier V."/>
            <person name="Ament-velasquez S.L."/>
            <person name="Kruys A."/>
            <person name="Hutchinson M.I."/>
            <person name="Powell A.J."/>
            <person name="Barry K."/>
            <person name="Miller A.N."/>
            <person name="Grigoriev I.V."/>
            <person name="Debuchy R."/>
            <person name="Gladieux P."/>
            <person name="Thoren M.H."/>
            <person name="Johannesson H."/>
        </authorList>
    </citation>
    <scope>NUCLEOTIDE SEQUENCE</scope>
    <source>
        <strain evidence="8">CBS 232.78</strain>
    </source>
</reference>
<dbReference type="GO" id="GO:0020037">
    <property type="term" value="F:heme binding"/>
    <property type="evidence" value="ECO:0007669"/>
    <property type="project" value="InterPro"/>
</dbReference>
<evidence type="ECO:0000256" key="7">
    <source>
        <dbReference type="RuleBase" id="RU000461"/>
    </source>
</evidence>
<dbReference type="InterPro" id="IPR053007">
    <property type="entry name" value="CYP450_monoxygenase_sec-met"/>
</dbReference>
<dbReference type="PANTHER" id="PTHR47582:SF1">
    <property type="entry name" value="P450, PUTATIVE (EUROFUNG)-RELATED"/>
    <property type="match status" value="1"/>
</dbReference>
<evidence type="ECO:0000256" key="2">
    <source>
        <dbReference type="ARBA" id="ARBA00010617"/>
    </source>
</evidence>
<keyword evidence="4 6" id="KW-0408">Iron</keyword>
<keyword evidence="7" id="KW-0560">Oxidoreductase</keyword>
<dbReference type="Gene3D" id="1.10.630.10">
    <property type="entry name" value="Cytochrome P450"/>
    <property type="match status" value="1"/>
</dbReference>
<reference evidence="8" key="1">
    <citation type="journal article" date="2023" name="Mol. Phylogenet. Evol.">
        <title>Genome-scale phylogeny and comparative genomics of the fungal order Sordariales.</title>
        <authorList>
            <person name="Hensen N."/>
            <person name="Bonometti L."/>
            <person name="Westerberg I."/>
            <person name="Brannstrom I.O."/>
            <person name="Guillou S."/>
            <person name="Cros-Aarteil S."/>
            <person name="Calhoun S."/>
            <person name="Haridas S."/>
            <person name="Kuo A."/>
            <person name="Mondo S."/>
            <person name="Pangilinan J."/>
            <person name="Riley R."/>
            <person name="LaButti K."/>
            <person name="Andreopoulos B."/>
            <person name="Lipzen A."/>
            <person name="Chen C."/>
            <person name="Yan M."/>
            <person name="Daum C."/>
            <person name="Ng V."/>
            <person name="Clum A."/>
            <person name="Steindorff A."/>
            <person name="Ohm R.A."/>
            <person name="Martin F."/>
            <person name="Silar P."/>
            <person name="Natvig D.O."/>
            <person name="Lalanne C."/>
            <person name="Gautier V."/>
            <person name="Ament-Velasquez S.L."/>
            <person name="Kruys A."/>
            <person name="Hutchinson M.I."/>
            <person name="Powell A.J."/>
            <person name="Barry K."/>
            <person name="Miller A.N."/>
            <person name="Grigoriev I.V."/>
            <person name="Debuchy R."/>
            <person name="Gladieux P."/>
            <person name="Hiltunen Thoren M."/>
            <person name="Johannesson H."/>
        </authorList>
    </citation>
    <scope>NUCLEOTIDE SEQUENCE</scope>
    <source>
        <strain evidence="8">CBS 232.78</strain>
    </source>
</reference>
<evidence type="ECO:0000256" key="4">
    <source>
        <dbReference type="ARBA" id="ARBA00023004"/>
    </source>
</evidence>
<proteinExistence type="inferred from homology"/>
<comment type="similarity">
    <text evidence="2 7">Belongs to the cytochrome P450 family.</text>
</comment>
<evidence type="ECO:0000256" key="6">
    <source>
        <dbReference type="PIRSR" id="PIRSR602403-1"/>
    </source>
</evidence>
<dbReference type="Pfam" id="PF00067">
    <property type="entry name" value="p450"/>
    <property type="match status" value="1"/>
</dbReference>
<evidence type="ECO:0000256" key="3">
    <source>
        <dbReference type="ARBA" id="ARBA00022723"/>
    </source>
</evidence>
<dbReference type="GO" id="GO:0016705">
    <property type="term" value="F:oxidoreductase activity, acting on paired donors, with incorporation or reduction of molecular oxygen"/>
    <property type="evidence" value="ECO:0007669"/>
    <property type="project" value="InterPro"/>
</dbReference>
<evidence type="ECO:0000256" key="5">
    <source>
        <dbReference type="ARBA" id="ARBA00023033"/>
    </source>
</evidence>
<protein>
    <submittedName>
        <fullName evidence="8">Cytochrome P450</fullName>
    </submittedName>
</protein>
<evidence type="ECO:0000313" key="8">
    <source>
        <dbReference type="EMBL" id="KAK3367579.1"/>
    </source>
</evidence>
<organism evidence="8 9">
    <name type="scientific">Podospora didyma</name>
    <dbReference type="NCBI Taxonomy" id="330526"/>
    <lineage>
        <taxon>Eukaryota</taxon>
        <taxon>Fungi</taxon>
        <taxon>Dikarya</taxon>
        <taxon>Ascomycota</taxon>
        <taxon>Pezizomycotina</taxon>
        <taxon>Sordariomycetes</taxon>
        <taxon>Sordariomycetidae</taxon>
        <taxon>Sordariales</taxon>
        <taxon>Podosporaceae</taxon>
        <taxon>Podospora</taxon>
    </lineage>
</organism>
<dbReference type="AlphaFoldDB" id="A0AAE0K097"/>
<dbReference type="PROSITE" id="PS00086">
    <property type="entry name" value="CYTOCHROME_P450"/>
    <property type="match status" value="1"/>
</dbReference>
<evidence type="ECO:0000313" key="9">
    <source>
        <dbReference type="Proteomes" id="UP001285441"/>
    </source>
</evidence>
<dbReference type="CDD" id="cd11040">
    <property type="entry name" value="CYP7_CYP8-like"/>
    <property type="match status" value="1"/>
</dbReference>